<keyword evidence="1" id="KW-1133">Transmembrane helix</keyword>
<proteinExistence type="predicted"/>
<organism evidence="2 3">
    <name type="scientific">Actinomadura viridis</name>
    <dbReference type="NCBI Taxonomy" id="58110"/>
    <lineage>
        <taxon>Bacteria</taxon>
        <taxon>Bacillati</taxon>
        <taxon>Actinomycetota</taxon>
        <taxon>Actinomycetes</taxon>
        <taxon>Streptosporangiales</taxon>
        <taxon>Thermomonosporaceae</taxon>
        <taxon>Actinomadura</taxon>
    </lineage>
</organism>
<evidence type="ECO:0000256" key="1">
    <source>
        <dbReference type="SAM" id="Phobius"/>
    </source>
</evidence>
<gene>
    <name evidence="2" type="ORF">IW256_006293</name>
</gene>
<evidence type="ECO:0000313" key="3">
    <source>
        <dbReference type="Proteomes" id="UP000614047"/>
    </source>
</evidence>
<feature type="transmembrane region" description="Helical" evidence="1">
    <location>
        <begin position="62"/>
        <end position="83"/>
    </location>
</feature>
<dbReference type="AlphaFoldDB" id="A0A931GMN7"/>
<reference evidence="2" key="1">
    <citation type="submission" date="2020-11" db="EMBL/GenBank/DDBJ databases">
        <title>Sequencing the genomes of 1000 actinobacteria strains.</title>
        <authorList>
            <person name="Klenk H.-P."/>
        </authorList>
    </citation>
    <scope>NUCLEOTIDE SEQUENCE</scope>
    <source>
        <strain evidence="2">DSM 43175</strain>
    </source>
</reference>
<evidence type="ECO:0000313" key="2">
    <source>
        <dbReference type="EMBL" id="MBG6092180.1"/>
    </source>
</evidence>
<sequence length="110" mass="11375">MGWDILERLIGLGAGARPGWRGETAGIRGASAKVGSTTRCCEVGRWAPAGGRAADAAGEASVLWLGGALAALALVVAGAGAGARRGGPWRTLVRVFGSRREHRPRHRGYM</sequence>
<keyword evidence="1" id="KW-0472">Membrane</keyword>
<dbReference type="Proteomes" id="UP000614047">
    <property type="component" value="Unassembled WGS sequence"/>
</dbReference>
<keyword evidence="1" id="KW-0812">Transmembrane</keyword>
<name>A0A931GMN7_9ACTN</name>
<accession>A0A931GMN7</accession>
<keyword evidence="3" id="KW-1185">Reference proteome</keyword>
<protein>
    <submittedName>
        <fullName evidence="2">Uncharacterized protein</fullName>
    </submittedName>
</protein>
<comment type="caution">
    <text evidence="2">The sequence shown here is derived from an EMBL/GenBank/DDBJ whole genome shotgun (WGS) entry which is preliminary data.</text>
</comment>
<dbReference type="EMBL" id="JADOUA010000001">
    <property type="protein sequence ID" value="MBG6092180.1"/>
    <property type="molecule type" value="Genomic_DNA"/>
</dbReference>